<name>A0ABM0MGF2_SACKO</name>
<evidence type="ECO:0000313" key="5">
    <source>
        <dbReference type="Proteomes" id="UP000694865"/>
    </source>
</evidence>
<dbReference type="InterPro" id="IPR057588">
    <property type="entry name" value="NWD1/2-like_WH"/>
</dbReference>
<dbReference type="InterPro" id="IPR052752">
    <property type="entry name" value="NACHT-WD_repeat"/>
</dbReference>
<dbReference type="RefSeq" id="XP_006819093.1">
    <property type="nucleotide sequence ID" value="XM_006819030.1"/>
</dbReference>
<dbReference type="SUPFAM" id="SSF52540">
    <property type="entry name" value="P-loop containing nucleoside triphosphate hydrolases"/>
    <property type="match status" value="1"/>
</dbReference>
<evidence type="ECO:0000256" key="3">
    <source>
        <dbReference type="SAM" id="MobiDB-lite"/>
    </source>
</evidence>
<evidence type="ECO:0000256" key="2">
    <source>
        <dbReference type="ARBA" id="ARBA00022737"/>
    </source>
</evidence>
<proteinExistence type="predicted"/>
<dbReference type="PANTHER" id="PTHR19871">
    <property type="entry name" value="BETA TRANSDUCIN-RELATED PROTEIN"/>
    <property type="match status" value="1"/>
</dbReference>
<dbReference type="InterPro" id="IPR027417">
    <property type="entry name" value="P-loop_NTPase"/>
</dbReference>
<accession>A0ABM0MGF2</accession>
<feature type="region of interest" description="Disordered" evidence="3">
    <location>
        <begin position="327"/>
        <end position="346"/>
    </location>
</feature>
<keyword evidence="1" id="KW-0853">WD repeat</keyword>
<feature type="region of interest" description="Disordered" evidence="3">
    <location>
        <begin position="73"/>
        <end position="92"/>
    </location>
</feature>
<feature type="compositionally biased region" description="Low complexity" evidence="3">
    <location>
        <begin position="291"/>
        <end position="306"/>
    </location>
</feature>
<keyword evidence="5" id="KW-1185">Reference proteome</keyword>
<gene>
    <name evidence="6" type="primary">LOC100376173</name>
</gene>
<evidence type="ECO:0000256" key="1">
    <source>
        <dbReference type="ARBA" id="ARBA00022574"/>
    </source>
</evidence>
<feature type="compositionally biased region" description="Basic and acidic residues" evidence="3">
    <location>
        <begin position="578"/>
        <end position="593"/>
    </location>
</feature>
<feature type="region of interest" description="Disordered" evidence="3">
    <location>
        <begin position="359"/>
        <end position="389"/>
    </location>
</feature>
<feature type="compositionally biased region" description="Basic and acidic residues" evidence="3">
    <location>
        <begin position="609"/>
        <end position="628"/>
    </location>
</feature>
<dbReference type="Gene3D" id="3.40.50.300">
    <property type="entry name" value="P-loop containing nucleotide triphosphate hydrolases"/>
    <property type="match status" value="1"/>
</dbReference>
<dbReference type="Proteomes" id="UP000694865">
    <property type="component" value="Unplaced"/>
</dbReference>
<protein>
    <submittedName>
        <fullName evidence="6">NACHT and WD repeat domain-containing protein 1-like</fullName>
    </submittedName>
</protein>
<evidence type="ECO:0000259" key="4">
    <source>
        <dbReference type="Pfam" id="PF25469"/>
    </source>
</evidence>
<reference evidence="6" key="1">
    <citation type="submission" date="2025-08" db="UniProtKB">
        <authorList>
            <consortium name="RefSeq"/>
        </authorList>
    </citation>
    <scope>IDENTIFICATION</scope>
    <source>
        <tissue evidence="6">Testes</tissue>
    </source>
</reference>
<feature type="domain" description="NWD1/2-like winged helix-turn-helix" evidence="4">
    <location>
        <begin position="1107"/>
        <end position="1219"/>
    </location>
</feature>
<feature type="region of interest" description="Disordered" evidence="3">
    <location>
        <begin position="558"/>
        <end position="628"/>
    </location>
</feature>
<feature type="compositionally biased region" description="Low complexity" evidence="3">
    <location>
        <begin position="73"/>
        <end position="86"/>
    </location>
</feature>
<dbReference type="Pfam" id="PF25469">
    <property type="entry name" value="WHD_NWD1"/>
    <property type="match status" value="1"/>
</dbReference>
<feature type="compositionally biased region" description="Basic and acidic residues" evidence="3">
    <location>
        <begin position="372"/>
        <end position="383"/>
    </location>
</feature>
<dbReference type="PANTHER" id="PTHR19871:SF43">
    <property type="entry name" value="SI:CH211-212K18.6"/>
    <property type="match status" value="1"/>
</dbReference>
<keyword evidence="2" id="KW-0677">Repeat</keyword>
<feature type="region of interest" description="Disordered" evidence="3">
    <location>
        <begin position="282"/>
        <end position="316"/>
    </location>
</feature>
<dbReference type="GeneID" id="100376173"/>
<feature type="compositionally biased region" description="Polar residues" evidence="3">
    <location>
        <begin position="594"/>
        <end position="606"/>
    </location>
</feature>
<sequence length="1325" mass="151444">MDPFKRDIRKRMAHKMANMKRKHPSRMPVLPHILSLDKALASGYVLDPALFAKTNGAYNGARNFSFPPVPIGSKYSSPSKASSSSSLQQRDLGLAPNPNIVEEIGDRHWHVQGRRGRISIRNDKKIVTYLRRQLRKRIQQWYDETDSDEYDEEKHDRMPLNLDSEAYAKRTPSCRHRKKAIFEQYNDVGGRVSKEGTMVKEDTFVMRHPLIDMSPLPTSRVHSSSDSVLDVIDGDIMDNNNTLTQSSALKYTSQNGDNDVVVNGNSLEKGVTFAEREFEIVPEDKRTAPKSSSSMSITSISSGTSSQRQTPVHREGQVPETLPEIHTTKHDSHSSQSSTAQSPPLVDVLKLPKIAGASTEYENVNEDSNIDDEVRQAQERPDTRGSTVDSDEQIVAFTPVPTPYPLPIGRSDTNDYLKLDYPNTVDQIIRGQLNVKCQINKRIIRIYVSSGISDCEPERNAMMEKVYPKLRQHCTERGFELQISDPNWGLKDSIFDDQGHTDLCLQELKRARQVSRGPNFVTFLAQKYGASEIPTCISCEEFNALTNLLQGRRDEYIASHRPPTSEGDVEAPSGDGSLVREKSSDSLKTKEPNVSKTVEAQKTQVSEGEGGKSKLNQSHDDDVVKEKSDRDYDSEITLLNTWYKLDENTVPPVYRLQLISSQFKDINARDNVRRVTAKQQWGIQHRRLEALFQTYIRDITSDPARIDNCYKSVLEREIEEGILNLEYKPFEEVQWFRRKITDLEMNVGDFNAKEFMDIIPMSSKANKERSDRLHVLSNIKIPDRTSLSNVHEYSVGWHADGIRPETNRGHYLYIEKMARDLGDVLINKVDRAIHDNMAATDAKSKLYDEIAQHVQFVRERSRVFHGRKETMNKIKEYVRMGPRQPLIIHGQSGYGKTSVMAKAAKDAPYMLKYGEPHVVVRLVGITGESLHIRQLLRSMCLQLCYIFHQNSAMIPHDYRGALNDFNGRLAGATEDNPLFIFMDSLDQLSNENDGRGLQWLPKELPEHVYMIVSTLSEDHYDCFSTLKKMFPEGDNFVEIPELPESDAEFILDHLLAHENRAMTTEQHDVITTAFRKCPTPLYLRLAINESKTWRSYSTGKQIWIADSVKKVITAIFSKMESQHGEPFIRRALGYITAARSGVTHSELLDLLSLDDLVMGDVSSHMTVNVRRFPPILLMRLRNDLDWYLTEQSADDTWTYRWSHRKLHEGAVERYLEQKDKAPSYHSALSEYFMGIWANKKKPYPGSESGAFRYVDPQALTYNINTPTGKTKTIFNLRKLNELPHHLINSNQFEKLKLAILLNYEWFGLNYERPLYGLFSTIFTTL</sequence>
<evidence type="ECO:0000313" key="6">
    <source>
        <dbReference type="RefSeq" id="XP_006819093.1"/>
    </source>
</evidence>
<organism evidence="5 6">
    <name type="scientific">Saccoglossus kowalevskii</name>
    <name type="common">Acorn worm</name>
    <dbReference type="NCBI Taxonomy" id="10224"/>
    <lineage>
        <taxon>Eukaryota</taxon>
        <taxon>Metazoa</taxon>
        <taxon>Hemichordata</taxon>
        <taxon>Enteropneusta</taxon>
        <taxon>Harrimaniidae</taxon>
        <taxon>Saccoglossus</taxon>
    </lineage>
</organism>